<sequence length="436" mass="45951">MDGFCHQTPKIVPSWVHLIGLVWKTEVPPQSALFPPGHISGHDCFARKCQRTSKTTNPILHKMATRNLLKLSLSLISHISVAVAMASSAQSLSLVIGSPSHPPFGLPPSDFALAIAHPVSNASFPTTGYNISIPAGPADATGSEVPGWYLSISVASNIPLANASGSSPSISAKDKKSKFTEAAVLSLVPPPSSSTHRQEGLSLDAESWRVCAIVFPGGLSAETTEAAQTARLDGTCAALLPSECIQGLQINSVANNTGKDKEDLGACGSLAVPDACLEYFGGTTIGVGYGEFSTPWVDVLMLMSTGVDLVVRVERCTPWTIILDADIVLTRRKEINSSNFNQSNRRYSFFVGASAPAGKDNASALVAMERVVWPVVITWTHFSSSGEVHDSAGWLSCVKAPNTTNWIAAKNAGMGRGKSMWALIVALVLTGVVTAI</sequence>
<proteinExistence type="predicted"/>
<name>A0ABR3D6Q1_NEUIN</name>
<keyword evidence="2" id="KW-1185">Reference proteome</keyword>
<comment type="caution">
    <text evidence="1">The sequence shown here is derived from an EMBL/GenBank/DDBJ whole genome shotgun (WGS) entry which is preliminary data.</text>
</comment>
<evidence type="ECO:0000313" key="2">
    <source>
        <dbReference type="Proteomes" id="UP001451303"/>
    </source>
</evidence>
<reference evidence="1 2" key="1">
    <citation type="submission" date="2023-09" db="EMBL/GenBank/DDBJ databases">
        <title>Multi-omics analysis of a traditional fermented food reveals byproduct-associated fungal strains for waste-to-food upcycling.</title>
        <authorList>
            <consortium name="Lawrence Berkeley National Laboratory"/>
            <person name="Rekdal V.M."/>
            <person name="Villalobos-Escobedo J.M."/>
            <person name="Rodriguez-Valeron N."/>
            <person name="Garcia M.O."/>
            <person name="Vasquez D.P."/>
            <person name="Damayanti I."/>
            <person name="Sorensen P.M."/>
            <person name="Baidoo E.E."/>
            <person name="De Carvalho A.C."/>
            <person name="Riley R."/>
            <person name="Lipzen A."/>
            <person name="He G."/>
            <person name="Yan M."/>
            <person name="Haridas S."/>
            <person name="Daum C."/>
            <person name="Yoshinaga Y."/>
            <person name="Ng V."/>
            <person name="Grigoriev I.V."/>
            <person name="Munk R."/>
            <person name="Nuraida L."/>
            <person name="Wijaya C.H."/>
            <person name="Morales P.-C."/>
            <person name="Keasling J.D."/>
        </authorList>
    </citation>
    <scope>NUCLEOTIDE SEQUENCE [LARGE SCALE GENOMIC DNA]</scope>
    <source>
        <strain evidence="1 2">FGSC 2613</strain>
    </source>
</reference>
<dbReference type="EMBL" id="JAVLET010000008">
    <property type="protein sequence ID" value="KAL0468012.1"/>
    <property type="molecule type" value="Genomic_DNA"/>
</dbReference>
<organism evidence="1 2">
    <name type="scientific">Neurospora intermedia</name>
    <dbReference type="NCBI Taxonomy" id="5142"/>
    <lineage>
        <taxon>Eukaryota</taxon>
        <taxon>Fungi</taxon>
        <taxon>Dikarya</taxon>
        <taxon>Ascomycota</taxon>
        <taxon>Pezizomycotina</taxon>
        <taxon>Sordariomycetes</taxon>
        <taxon>Sordariomycetidae</taxon>
        <taxon>Sordariales</taxon>
        <taxon>Sordariaceae</taxon>
        <taxon>Neurospora</taxon>
    </lineage>
</organism>
<gene>
    <name evidence="1" type="ORF">QR685DRAFT_354445</name>
</gene>
<dbReference type="Proteomes" id="UP001451303">
    <property type="component" value="Unassembled WGS sequence"/>
</dbReference>
<protein>
    <submittedName>
        <fullName evidence="1">Uncharacterized protein</fullName>
    </submittedName>
</protein>
<accession>A0ABR3D6Q1</accession>
<evidence type="ECO:0000313" key="1">
    <source>
        <dbReference type="EMBL" id="KAL0468012.1"/>
    </source>
</evidence>